<dbReference type="NCBIfam" id="TIGR01726">
    <property type="entry name" value="HEQRo_perm_3TM"/>
    <property type="match status" value="1"/>
</dbReference>
<dbReference type="InterPro" id="IPR010065">
    <property type="entry name" value="AA_ABC_transptr_permease_3TM"/>
</dbReference>
<evidence type="ECO:0000256" key="8">
    <source>
        <dbReference type="ARBA" id="ARBA00022970"/>
    </source>
</evidence>
<gene>
    <name evidence="13" type="ORF">BN1221_04909</name>
</gene>
<organism evidence="13 14">
    <name type="scientific">Brenneria goodwinii</name>
    <dbReference type="NCBI Taxonomy" id="1109412"/>
    <lineage>
        <taxon>Bacteria</taxon>
        <taxon>Pseudomonadati</taxon>
        <taxon>Pseudomonadota</taxon>
        <taxon>Gammaproteobacteria</taxon>
        <taxon>Enterobacterales</taxon>
        <taxon>Pectobacteriaceae</taxon>
        <taxon>Brenneria</taxon>
    </lineage>
</organism>
<keyword evidence="14" id="KW-1185">Reference proteome</keyword>
<dbReference type="Gene3D" id="1.10.3720.10">
    <property type="entry name" value="MetI-like"/>
    <property type="match status" value="1"/>
</dbReference>
<evidence type="ECO:0000256" key="7">
    <source>
        <dbReference type="ARBA" id="ARBA00022692"/>
    </source>
</evidence>
<evidence type="ECO:0000256" key="3">
    <source>
        <dbReference type="ARBA" id="ARBA00010072"/>
    </source>
</evidence>
<dbReference type="GO" id="GO:0022857">
    <property type="term" value="F:transmembrane transporter activity"/>
    <property type="evidence" value="ECO:0007669"/>
    <property type="project" value="InterPro"/>
</dbReference>
<dbReference type="RefSeq" id="WP_048639502.1">
    <property type="nucleotide sequence ID" value="NZ_CGIG01000001.1"/>
</dbReference>
<dbReference type="CDD" id="cd06261">
    <property type="entry name" value="TM_PBP2"/>
    <property type="match status" value="1"/>
</dbReference>
<evidence type="ECO:0000313" key="14">
    <source>
        <dbReference type="Proteomes" id="UP000044377"/>
    </source>
</evidence>
<feature type="transmembrane region" description="Helical" evidence="11">
    <location>
        <begin position="28"/>
        <end position="46"/>
    </location>
</feature>
<dbReference type="PANTHER" id="PTHR30614">
    <property type="entry name" value="MEMBRANE COMPONENT OF AMINO ACID ABC TRANSPORTER"/>
    <property type="match status" value="1"/>
</dbReference>
<evidence type="ECO:0000256" key="6">
    <source>
        <dbReference type="ARBA" id="ARBA00022519"/>
    </source>
</evidence>
<comment type="subcellular location">
    <subcellularLocation>
        <location evidence="2">Cell inner membrane</location>
        <topology evidence="2">Multi-pass membrane protein</topology>
    </subcellularLocation>
    <subcellularLocation>
        <location evidence="11">Cell membrane</location>
        <topology evidence="11">Multi-pass membrane protein</topology>
    </subcellularLocation>
</comment>
<accession>A0A0G4K351</accession>
<keyword evidence="7 11" id="KW-0812">Transmembrane</keyword>
<name>A0A0G4K351_9GAMM</name>
<keyword evidence="10 11" id="KW-0472">Membrane</keyword>
<keyword evidence="8" id="KW-0029">Amino-acid transport</keyword>
<dbReference type="Pfam" id="PF00528">
    <property type="entry name" value="BPD_transp_1"/>
    <property type="match status" value="1"/>
</dbReference>
<keyword evidence="9 11" id="KW-1133">Transmembrane helix</keyword>
<feature type="transmembrane region" description="Helical" evidence="11">
    <location>
        <begin position="193"/>
        <end position="214"/>
    </location>
</feature>
<evidence type="ECO:0000256" key="5">
    <source>
        <dbReference type="ARBA" id="ARBA00022475"/>
    </source>
</evidence>
<sequence>MQAYHWDFSILWQYHAVLLEGIFTTFKIVLASVTLSILGGALLAPLRGSSRAAIRMPTQGVIEIVRSIPPLVLIVWAYYCLPILFGLTLSSYLTCVLAISLYGSVFFAEIFRSGLQSVDHGLIEAGLSVGMSPLKVLVRITAPVAFLRILPAFVSQCVMSIKNSVLASYIATGEILYQGQRLSTATFRPLETLTFVALFFVVTILPLSLLASYAERRIRTRYFKR</sequence>
<dbReference type="EMBL" id="CGIG01000001">
    <property type="protein sequence ID" value="CPR21478.1"/>
    <property type="molecule type" value="Genomic_DNA"/>
</dbReference>
<evidence type="ECO:0000256" key="4">
    <source>
        <dbReference type="ARBA" id="ARBA00022448"/>
    </source>
</evidence>
<dbReference type="InterPro" id="IPR035906">
    <property type="entry name" value="MetI-like_sf"/>
</dbReference>
<dbReference type="InterPro" id="IPR000515">
    <property type="entry name" value="MetI-like"/>
</dbReference>
<comment type="function">
    <text evidence="1">Part of the binding-protein-dependent transport system for glutamine; probably responsible for the translocation of the substrate across the membrane.</text>
</comment>
<dbReference type="Proteomes" id="UP000044377">
    <property type="component" value="Unassembled WGS sequence"/>
</dbReference>
<dbReference type="InterPro" id="IPR043429">
    <property type="entry name" value="ArtM/GltK/GlnP/TcyL/YhdX-like"/>
</dbReference>
<keyword evidence="6" id="KW-0997">Cell inner membrane</keyword>
<keyword evidence="5" id="KW-1003">Cell membrane</keyword>
<keyword evidence="4 11" id="KW-0813">Transport</keyword>
<dbReference type="SUPFAM" id="SSF161098">
    <property type="entry name" value="MetI-like"/>
    <property type="match status" value="1"/>
</dbReference>
<feature type="domain" description="ABC transmembrane type-1" evidence="12">
    <location>
        <begin position="22"/>
        <end position="211"/>
    </location>
</feature>
<evidence type="ECO:0000313" key="13">
    <source>
        <dbReference type="EMBL" id="CPR21478.1"/>
    </source>
</evidence>
<dbReference type="GO" id="GO:0006865">
    <property type="term" value="P:amino acid transport"/>
    <property type="evidence" value="ECO:0007669"/>
    <property type="project" value="UniProtKB-KW"/>
</dbReference>
<reference evidence="14" key="1">
    <citation type="submission" date="2015-01" db="EMBL/GenBank/DDBJ databases">
        <authorList>
            <person name="Paterson Steve"/>
        </authorList>
    </citation>
    <scope>NUCLEOTIDE SEQUENCE [LARGE SCALE GENOMIC DNA]</scope>
    <source>
        <strain evidence="14">OBR1</strain>
    </source>
</reference>
<evidence type="ECO:0000256" key="11">
    <source>
        <dbReference type="RuleBase" id="RU363032"/>
    </source>
</evidence>
<dbReference type="STRING" id="1109412.BN1221_04909"/>
<feature type="transmembrane region" description="Helical" evidence="11">
    <location>
        <begin position="67"/>
        <end position="85"/>
    </location>
</feature>
<dbReference type="GO" id="GO:0043190">
    <property type="term" value="C:ATP-binding cassette (ABC) transporter complex"/>
    <property type="evidence" value="ECO:0007669"/>
    <property type="project" value="InterPro"/>
</dbReference>
<evidence type="ECO:0000256" key="1">
    <source>
        <dbReference type="ARBA" id="ARBA00003159"/>
    </source>
</evidence>
<evidence type="ECO:0000256" key="2">
    <source>
        <dbReference type="ARBA" id="ARBA00004429"/>
    </source>
</evidence>
<dbReference type="AlphaFoldDB" id="A0A0G4K351"/>
<comment type="similarity">
    <text evidence="3">Belongs to the binding-protein-dependent transport system permease family. HisMQ subfamily.</text>
</comment>
<dbReference type="PROSITE" id="PS50928">
    <property type="entry name" value="ABC_TM1"/>
    <property type="match status" value="1"/>
</dbReference>
<protein>
    <submittedName>
        <fullName evidence="13">ABC transporter permease protein</fullName>
    </submittedName>
</protein>
<evidence type="ECO:0000256" key="9">
    <source>
        <dbReference type="ARBA" id="ARBA00022989"/>
    </source>
</evidence>
<evidence type="ECO:0000259" key="12">
    <source>
        <dbReference type="PROSITE" id="PS50928"/>
    </source>
</evidence>
<dbReference type="PANTHER" id="PTHR30614:SF20">
    <property type="entry name" value="GLUTAMINE TRANSPORT SYSTEM PERMEASE PROTEIN GLNP"/>
    <property type="match status" value="1"/>
</dbReference>
<evidence type="ECO:0000256" key="10">
    <source>
        <dbReference type="ARBA" id="ARBA00023136"/>
    </source>
</evidence>
<dbReference type="OrthoDB" id="9771188at2"/>
<proteinExistence type="inferred from homology"/>